<organism evidence="11 12">
    <name type="scientific">Sodiomyces alkalinus (strain CBS 110278 / VKM F-3762 / F11)</name>
    <name type="common">Alkaliphilic filamentous fungus</name>
    <dbReference type="NCBI Taxonomy" id="1314773"/>
    <lineage>
        <taxon>Eukaryota</taxon>
        <taxon>Fungi</taxon>
        <taxon>Dikarya</taxon>
        <taxon>Ascomycota</taxon>
        <taxon>Pezizomycotina</taxon>
        <taxon>Sordariomycetes</taxon>
        <taxon>Hypocreomycetidae</taxon>
        <taxon>Glomerellales</taxon>
        <taxon>Plectosphaerellaceae</taxon>
        <taxon>Sodiomyces</taxon>
    </lineage>
</organism>
<feature type="domain" description="C2H2-type" evidence="10">
    <location>
        <begin position="301"/>
        <end position="327"/>
    </location>
</feature>
<dbReference type="PROSITE" id="PS00028">
    <property type="entry name" value="ZINC_FINGER_C2H2_1"/>
    <property type="match status" value="1"/>
</dbReference>
<dbReference type="PANTHER" id="PTHR46179:SF13">
    <property type="entry name" value="C2H2-TYPE DOMAIN-CONTAINING PROTEIN"/>
    <property type="match status" value="1"/>
</dbReference>
<evidence type="ECO:0000313" key="11">
    <source>
        <dbReference type="EMBL" id="ROT35195.1"/>
    </source>
</evidence>
<dbReference type="Proteomes" id="UP000272025">
    <property type="component" value="Unassembled WGS sequence"/>
</dbReference>
<dbReference type="EMBL" id="ML119062">
    <property type="protein sequence ID" value="ROT35195.1"/>
    <property type="molecule type" value="Genomic_DNA"/>
</dbReference>
<dbReference type="PANTHER" id="PTHR46179">
    <property type="entry name" value="ZINC FINGER PROTEIN"/>
    <property type="match status" value="1"/>
</dbReference>
<dbReference type="OrthoDB" id="10018191at2759"/>
<evidence type="ECO:0000256" key="2">
    <source>
        <dbReference type="ARBA" id="ARBA00022723"/>
    </source>
</evidence>
<feature type="compositionally biased region" description="Low complexity" evidence="9">
    <location>
        <begin position="21"/>
        <end position="49"/>
    </location>
</feature>
<keyword evidence="7" id="KW-0539">Nucleus</keyword>
<dbReference type="GeneID" id="39583084"/>
<gene>
    <name evidence="11" type="ORF">SODALDRAFT_363886</name>
</gene>
<accession>A0A3N2PL00</accession>
<evidence type="ECO:0000256" key="8">
    <source>
        <dbReference type="PROSITE-ProRule" id="PRU00042"/>
    </source>
</evidence>
<dbReference type="InterPro" id="IPR013087">
    <property type="entry name" value="Znf_C2H2_type"/>
</dbReference>
<evidence type="ECO:0000256" key="1">
    <source>
        <dbReference type="ARBA" id="ARBA00004123"/>
    </source>
</evidence>
<evidence type="ECO:0000256" key="9">
    <source>
        <dbReference type="SAM" id="MobiDB-lite"/>
    </source>
</evidence>
<evidence type="ECO:0000259" key="10">
    <source>
        <dbReference type="PROSITE" id="PS50157"/>
    </source>
</evidence>
<dbReference type="PROSITE" id="PS50157">
    <property type="entry name" value="ZINC_FINGER_C2H2_2"/>
    <property type="match status" value="1"/>
</dbReference>
<evidence type="ECO:0000256" key="4">
    <source>
        <dbReference type="ARBA" id="ARBA00022833"/>
    </source>
</evidence>
<dbReference type="AlphaFoldDB" id="A0A3N2PL00"/>
<evidence type="ECO:0000256" key="5">
    <source>
        <dbReference type="ARBA" id="ARBA00023015"/>
    </source>
</evidence>
<keyword evidence="3 8" id="KW-0863">Zinc-finger</keyword>
<feature type="region of interest" description="Disordered" evidence="9">
    <location>
        <begin position="21"/>
        <end position="82"/>
    </location>
</feature>
<evidence type="ECO:0000256" key="6">
    <source>
        <dbReference type="ARBA" id="ARBA00023163"/>
    </source>
</evidence>
<dbReference type="GO" id="GO:0005634">
    <property type="term" value="C:nucleus"/>
    <property type="evidence" value="ECO:0007669"/>
    <property type="project" value="UniProtKB-SubCell"/>
</dbReference>
<keyword evidence="4" id="KW-0862">Zinc</keyword>
<name>A0A3N2PL00_SODAK</name>
<keyword evidence="6" id="KW-0804">Transcription</keyword>
<keyword evidence="2" id="KW-0479">Metal-binding</keyword>
<feature type="compositionally biased region" description="Polar residues" evidence="9">
    <location>
        <begin position="55"/>
        <end position="66"/>
    </location>
</feature>
<dbReference type="Gene3D" id="3.30.160.60">
    <property type="entry name" value="Classic Zinc Finger"/>
    <property type="match status" value="2"/>
</dbReference>
<dbReference type="RefSeq" id="XP_028463001.1">
    <property type="nucleotide sequence ID" value="XM_028614606.1"/>
</dbReference>
<feature type="compositionally biased region" description="Low complexity" evidence="9">
    <location>
        <begin position="193"/>
        <end position="207"/>
    </location>
</feature>
<dbReference type="InterPro" id="IPR051061">
    <property type="entry name" value="Zinc_finger_trans_reg"/>
</dbReference>
<keyword evidence="5" id="KW-0805">Transcription regulation</keyword>
<evidence type="ECO:0000256" key="7">
    <source>
        <dbReference type="ARBA" id="ARBA00023242"/>
    </source>
</evidence>
<dbReference type="GO" id="GO:0006357">
    <property type="term" value="P:regulation of transcription by RNA polymerase II"/>
    <property type="evidence" value="ECO:0007669"/>
    <property type="project" value="TreeGrafter"/>
</dbReference>
<reference evidence="11 12" key="1">
    <citation type="journal article" date="2018" name="Mol. Ecol.">
        <title>The obligate alkalophilic soda-lake fungus Sodiomyces alkalinus has shifted to a protein diet.</title>
        <authorList>
            <person name="Grum-Grzhimaylo A.A."/>
            <person name="Falkoski D.L."/>
            <person name="van den Heuvel J."/>
            <person name="Valero-Jimenez C.A."/>
            <person name="Min B."/>
            <person name="Choi I.G."/>
            <person name="Lipzen A."/>
            <person name="Daum C.G."/>
            <person name="Aanen D.K."/>
            <person name="Tsang A."/>
            <person name="Henrissat B."/>
            <person name="Bilanenko E.N."/>
            <person name="de Vries R.P."/>
            <person name="van Kan J.A.L."/>
            <person name="Grigoriev I.V."/>
            <person name="Debets A.J.M."/>
        </authorList>
    </citation>
    <scope>NUCLEOTIDE SEQUENCE [LARGE SCALE GENOMIC DNA]</scope>
    <source>
        <strain evidence="11 12">F11</strain>
    </source>
</reference>
<keyword evidence="12" id="KW-1185">Reference proteome</keyword>
<sequence length="408" mass="45324">MDGMDACFARDGSFDFSTPFLSSSASSPSYDSADPFTPRSGRSTPPGSSIDMGDSFSSNGSYSPHGSFSFEPTPPMAMPIPKGHYKHGHIGMASFHYPGSMPLTPTRQQQGHGFPGMELDYNTMLQFTLEQQSMSNMSPSQPTMMGHYPTQHDLQSSPFAMPTPSRSLSNATPNHTSAMWPCNSESPIVLFGSHHTPSPSPTQMTPTRRGGGGGDESPTLSPSSRSYRRRGPMAEAQRTAMALQRYVNEKMRREQRDKELLSKYKATKLEQHHDARAAKSKQQELGQVLTDGNVLVPSPRERCDFAGCRKTYQKKEHLKRHQRAAHSIGGTPEMYACPAEGCGKVFKDRFDNFKQHLRIHKDGKSTRTPYSEEAARLYDELRKQSRLRKRAHRNAAGEECFCSTCSLA</sequence>
<evidence type="ECO:0000313" key="12">
    <source>
        <dbReference type="Proteomes" id="UP000272025"/>
    </source>
</evidence>
<dbReference type="SMART" id="SM00355">
    <property type="entry name" value="ZnF_C2H2"/>
    <property type="match status" value="2"/>
</dbReference>
<proteinExistence type="predicted"/>
<comment type="subcellular location">
    <subcellularLocation>
        <location evidence="1">Nucleus</location>
    </subcellularLocation>
</comment>
<feature type="region of interest" description="Disordered" evidence="9">
    <location>
        <begin position="190"/>
        <end position="237"/>
    </location>
</feature>
<dbReference type="STRING" id="1314773.A0A3N2PL00"/>
<evidence type="ECO:0000256" key="3">
    <source>
        <dbReference type="ARBA" id="ARBA00022771"/>
    </source>
</evidence>
<dbReference type="GO" id="GO:0008270">
    <property type="term" value="F:zinc ion binding"/>
    <property type="evidence" value="ECO:0007669"/>
    <property type="project" value="UniProtKB-KW"/>
</dbReference>
<protein>
    <recommendedName>
        <fullName evidence="10">C2H2-type domain-containing protein</fullName>
    </recommendedName>
</protein>